<evidence type="ECO:0000313" key="1">
    <source>
        <dbReference type="EMBL" id="KAK8214794.1"/>
    </source>
</evidence>
<organism evidence="1 2">
    <name type="scientific">Zalaria obscura</name>
    <dbReference type="NCBI Taxonomy" id="2024903"/>
    <lineage>
        <taxon>Eukaryota</taxon>
        <taxon>Fungi</taxon>
        <taxon>Dikarya</taxon>
        <taxon>Ascomycota</taxon>
        <taxon>Pezizomycotina</taxon>
        <taxon>Dothideomycetes</taxon>
        <taxon>Dothideomycetidae</taxon>
        <taxon>Dothideales</taxon>
        <taxon>Zalariaceae</taxon>
        <taxon>Zalaria</taxon>
    </lineage>
</organism>
<dbReference type="EMBL" id="JAMKPW020000010">
    <property type="protein sequence ID" value="KAK8214794.1"/>
    <property type="molecule type" value="Genomic_DNA"/>
</dbReference>
<sequence length="228" mass="26040">MLRKTVDQALEEIMASDDTALLVEEPLGLHILLATLSLEAYEYHMRRFQRFMWAQFNKVDDHFYGSAIKKRQSLGLLTKDLRIVTYNAASHIANIETATINATAIKNMHQLIIFHSAAARVSNNTSRLNHIPPKQSHSQDVICYVLDSMGKQKMWFENYKHRKDTTMSLVFNLVTQQDAANNISIVQEMKKNSSSMNAIAALTMFFRQSETARKSTNSHAEFPPIYIS</sequence>
<keyword evidence="2" id="KW-1185">Reference proteome</keyword>
<dbReference type="Proteomes" id="UP001320706">
    <property type="component" value="Unassembled WGS sequence"/>
</dbReference>
<proteinExistence type="predicted"/>
<protein>
    <submittedName>
        <fullName evidence="1">Uncharacterized protein</fullName>
    </submittedName>
</protein>
<accession>A0ACC3SHL6</accession>
<comment type="caution">
    <text evidence="1">The sequence shown here is derived from an EMBL/GenBank/DDBJ whole genome shotgun (WGS) entry which is preliminary data.</text>
</comment>
<evidence type="ECO:0000313" key="2">
    <source>
        <dbReference type="Proteomes" id="UP001320706"/>
    </source>
</evidence>
<reference evidence="1" key="1">
    <citation type="submission" date="2024-02" db="EMBL/GenBank/DDBJ databases">
        <title>Metagenome Assembled Genome of Zalaria obscura JY119.</title>
        <authorList>
            <person name="Vighnesh L."/>
            <person name="Jagadeeshwari U."/>
            <person name="Venkata Ramana C."/>
            <person name="Sasikala C."/>
        </authorList>
    </citation>
    <scope>NUCLEOTIDE SEQUENCE</scope>
    <source>
        <strain evidence="1">JY119</strain>
    </source>
</reference>
<name>A0ACC3SHL6_9PEZI</name>
<gene>
    <name evidence="1" type="ORF">M8818_002377</name>
</gene>